<evidence type="ECO:0000256" key="7">
    <source>
        <dbReference type="ARBA" id="ARBA00022617"/>
    </source>
</evidence>
<keyword evidence="9 17" id="KW-0106">Calcium</keyword>
<keyword evidence="13" id="KW-0325">Glycoprotein</keyword>
<evidence type="ECO:0000256" key="2">
    <source>
        <dbReference type="ARBA" id="ARBA00004613"/>
    </source>
</evidence>
<keyword evidence="8 17" id="KW-0479">Metal-binding</keyword>
<proteinExistence type="inferred from homology"/>
<dbReference type="InterPro" id="IPR000823">
    <property type="entry name" value="Peroxidase_pln"/>
</dbReference>
<evidence type="ECO:0000313" key="22">
    <source>
        <dbReference type="EMBL" id="RLN13247.1"/>
    </source>
</evidence>
<feature type="binding site" evidence="17">
    <location>
        <position position="69"/>
    </location>
    <ligand>
        <name>Ca(2+)</name>
        <dbReference type="ChEBI" id="CHEBI:29108"/>
        <label>1</label>
    </ligand>
</feature>
<evidence type="ECO:0000256" key="6">
    <source>
        <dbReference type="ARBA" id="ARBA00022559"/>
    </source>
</evidence>
<dbReference type="Proteomes" id="UP000275267">
    <property type="component" value="Unassembled WGS sequence"/>
</dbReference>
<comment type="cofactor">
    <cofactor evidence="17 20">
        <name>heme b</name>
        <dbReference type="ChEBI" id="CHEBI:60344"/>
    </cofactor>
    <text evidence="17 20">Binds 1 heme b (iron(II)-protoporphyrin IX) group per subunit.</text>
</comment>
<evidence type="ECO:0000256" key="14">
    <source>
        <dbReference type="ARBA" id="ARBA00023324"/>
    </source>
</evidence>
<comment type="cofactor">
    <cofactor evidence="17 20">
        <name>Ca(2+)</name>
        <dbReference type="ChEBI" id="CHEBI:29108"/>
    </cofactor>
    <text evidence="17 20">Binds 2 calcium ions per subunit.</text>
</comment>
<protein>
    <recommendedName>
        <fullName evidence="4 20">Peroxidase</fullName>
        <ecNumber evidence="4 20">1.11.1.7</ecNumber>
    </recommendedName>
</protein>
<dbReference type="InterPro" id="IPR019793">
    <property type="entry name" value="Peroxidases_heam-ligand_BS"/>
</dbReference>
<feature type="binding site" evidence="17">
    <location>
        <position position="220"/>
    </location>
    <ligand>
        <name>Ca(2+)</name>
        <dbReference type="ChEBI" id="CHEBI:29108"/>
        <label>2</label>
    </ligand>
</feature>
<dbReference type="EMBL" id="PQIB02000006">
    <property type="protein sequence ID" value="RLN13247.1"/>
    <property type="molecule type" value="Genomic_DNA"/>
</dbReference>
<keyword evidence="7 20" id="KW-0349">Heme</keyword>
<keyword evidence="10 20" id="KW-0560">Oxidoreductase</keyword>
<keyword evidence="20" id="KW-0732">Signal</keyword>
<dbReference type="PRINTS" id="PR00461">
    <property type="entry name" value="PLPEROXIDASE"/>
</dbReference>
<feature type="binding site" evidence="17">
    <location>
        <position position="270"/>
    </location>
    <ligand>
        <name>Ca(2+)</name>
        <dbReference type="ChEBI" id="CHEBI:29108"/>
        <label>2</label>
    </ligand>
</feature>
<dbReference type="GO" id="GO:0046872">
    <property type="term" value="F:metal ion binding"/>
    <property type="evidence" value="ECO:0007669"/>
    <property type="project" value="UniProtKB-UniRule"/>
</dbReference>
<evidence type="ECO:0000256" key="5">
    <source>
        <dbReference type="ARBA" id="ARBA00022525"/>
    </source>
</evidence>
<evidence type="ECO:0000256" key="20">
    <source>
        <dbReference type="RuleBase" id="RU362060"/>
    </source>
</evidence>
<comment type="similarity">
    <text evidence="3">Belongs to the peroxidase family. Ascorbate peroxidase subfamily.</text>
</comment>
<dbReference type="GO" id="GO:0020037">
    <property type="term" value="F:heme binding"/>
    <property type="evidence" value="ECO:0007669"/>
    <property type="project" value="UniProtKB-UniRule"/>
</dbReference>
<dbReference type="InterPro" id="IPR033905">
    <property type="entry name" value="Secretory_peroxidase"/>
</dbReference>
<evidence type="ECO:0000256" key="19">
    <source>
        <dbReference type="PIRSR" id="PIRSR600823-5"/>
    </source>
</evidence>
<evidence type="ECO:0000256" key="9">
    <source>
        <dbReference type="ARBA" id="ARBA00022837"/>
    </source>
</evidence>
<keyword evidence="6 20" id="KW-0575">Peroxidase</keyword>
<comment type="caution">
    <text evidence="22">The sequence shown here is derived from an EMBL/GenBank/DDBJ whole genome shotgun (WGS) entry which is preliminary data.</text>
</comment>
<dbReference type="GO" id="GO:0005576">
    <property type="term" value="C:extracellular region"/>
    <property type="evidence" value="ECO:0007669"/>
    <property type="project" value="UniProtKB-SubCell"/>
</dbReference>
<keyword evidence="5 20" id="KW-0964">Secreted</keyword>
<evidence type="ECO:0000256" key="16">
    <source>
        <dbReference type="PIRSR" id="PIRSR600823-2"/>
    </source>
</evidence>
<feature type="binding site" evidence="17">
    <location>
        <position position="263"/>
    </location>
    <ligand>
        <name>Ca(2+)</name>
        <dbReference type="ChEBI" id="CHEBI:29108"/>
        <label>2</label>
    </ligand>
</feature>
<dbReference type="InterPro" id="IPR010255">
    <property type="entry name" value="Haem_peroxidase_sf"/>
</dbReference>
<feature type="binding site" evidence="16">
    <location>
        <position position="189"/>
    </location>
    <ligand>
        <name>substrate</name>
    </ligand>
</feature>
<feature type="domain" description="Plant heme peroxidase family profile" evidence="21">
    <location>
        <begin position="27"/>
        <end position="342"/>
    </location>
</feature>
<feature type="binding site" evidence="17">
    <location>
        <position position="78"/>
    </location>
    <ligand>
        <name>Ca(2+)</name>
        <dbReference type="ChEBI" id="CHEBI:29108"/>
        <label>1</label>
    </ligand>
</feature>
<dbReference type="CDD" id="cd00693">
    <property type="entry name" value="secretory_peroxidase"/>
    <property type="match status" value="1"/>
</dbReference>
<dbReference type="EC" id="1.11.1.7" evidence="4 20"/>
<feature type="disulfide bond" evidence="19">
    <location>
        <begin position="226"/>
        <end position="251"/>
    </location>
</feature>
<dbReference type="InterPro" id="IPR019794">
    <property type="entry name" value="Peroxidases_AS"/>
</dbReference>
<evidence type="ECO:0000256" key="10">
    <source>
        <dbReference type="ARBA" id="ARBA00023002"/>
    </source>
</evidence>
<keyword evidence="14 20" id="KW-0376">Hydrogen peroxide</keyword>
<feature type="binding site" evidence="17">
    <location>
        <position position="76"/>
    </location>
    <ligand>
        <name>Ca(2+)</name>
        <dbReference type="ChEBI" id="CHEBI:29108"/>
        <label>1</label>
    </ligand>
</feature>
<evidence type="ECO:0000256" key="11">
    <source>
        <dbReference type="ARBA" id="ARBA00023004"/>
    </source>
</evidence>
<dbReference type="PANTHER" id="PTHR31517">
    <property type="match status" value="1"/>
</dbReference>
<dbReference type="SUPFAM" id="SSF48113">
    <property type="entry name" value="Heme-dependent peroxidases"/>
    <property type="match status" value="1"/>
</dbReference>
<feature type="site" description="Transition state stabilizer" evidence="18">
    <location>
        <position position="64"/>
    </location>
</feature>
<feature type="binding site" description="axial binding residue" evidence="17">
    <location>
        <position position="219"/>
    </location>
    <ligand>
        <name>heme b</name>
        <dbReference type="ChEBI" id="CHEBI:60344"/>
    </ligand>
    <ligandPart>
        <name>Fe</name>
        <dbReference type="ChEBI" id="CHEBI:18248"/>
    </ligandPart>
</feature>
<comment type="catalytic activity">
    <reaction evidence="1 20">
        <text>2 a phenolic donor + H2O2 = 2 a phenolic radical donor + 2 H2O</text>
        <dbReference type="Rhea" id="RHEA:56136"/>
        <dbReference type="ChEBI" id="CHEBI:15377"/>
        <dbReference type="ChEBI" id="CHEBI:16240"/>
        <dbReference type="ChEBI" id="CHEBI:139520"/>
        <dbReference type="ChEBI" id="CHEBI:139521"/>
        <dbReference type="EC" id="1.11.1.7"/>
    </reaction>
</comment>
<comment type="function">
    <text evidence="20">Removal of H(2)O(2), oxidation of toxic reductants, biosynthesis and degradation of lignin, suberization, auxin catabolism, response to environmental stresses such as wounding, pathogen attack and oxidative stress.</text>
</comment>
<dbReference type="Pfam" id="PF00141">
    <property type="entry name" value="peroxidase"/>
    <property type="match status" value="1"/>
</dbReference>
<evidence type="ECO:0000256" key="4">
    <source>
        <dbReference type="ARBA" id="ARBA00012313"/>
    </source>
</evidence>
<feature type="signal peptide" evidence="20">
    <location>
        <begin position="1"/>
        <end position="26"/>
    </location>
</feature>
<evidence type="ECO:0000256" key="18">
    <source>
        <dbReference type="PIRSR" id="PIRSR600823-4"/>
    </source>
</evidence>
<dbReference type="PANTHER" id="PTHR31517:SF21">
    <property type="entry name" value="PEROXIDASE"/>
    <property type="match status" value="1"/>
</dbReference>
<dbReference type="FunFam" id="1.10.420.10:FF:000006">
    <property type="entry name" value="Peroxidase"/>
    <property type="match status" value="1"/>
</dbReference>
<dbReference type="STRING" id="4540.A0A3L6S1S2"/>
<feature type="disulfide bond" evidence="19">
    <location>
        <begin position="70"/>
        <end position="75"/>
    </location>
</feature>
<keyword evidence="12 19" id="KW-1015">Disulfide bond</keyword>
<sequence>MASLGLGFFVAAVVSAVALMPPSAVAQLRPYYYSSICPNLEVIVRSSVKQSMVQSPISAPAALRLFFHDCAVRGCDASIMIVNSNGDDEWRNPDNQSLKPEGFQVILNAKAAIDSDPQCKYKVSCADIMALAARESIVQASAEHSPPPDGGYITNSLALHRSQSGGPFYEVELGRYDGRLSTKASVVLPHANFTLDQLNAYFSGLGFSQSEMIALSGGHTLGAADCPFFQYRIGTDTTMDPSFMSQLNSTCSSNPSSGFAFLDPSPVTFDNAFFRNLQAGKGLLGSDQVLYSDVRSRGTVNYYATNQGAFFGDFVAAMTKLGRVGVKTAATGEIRRDCRFPN</sequence>
<dbReference type="OrthoDB" id="2113341at2759"/>
<dbReference type="Gene3D" id="1.10.520.10">
    <property type="match status" value="1"/>
</dbReference>
<evidence type="ECO:0000259" key="21">
    <source>
        <dbReference type="PROSITE" id="PS50873"/>
    </source>
</evidence>
<dbReference type="GO" id="GO:0042744">
    <property type="term" value="P:hydrogen peroxide catabolic process"/>
    <property type="evidence" value="ECO:0007669"/>
    <property type="project" value="UniProtKB-KW"/>
</dbReference>
<reference evidence="23" key="1">
    <citation type="journal article" date="2019" name="Nat. Commun.">
        <title>The genome of broomcorn millet.</title>
        <authorList>
            <person name="Zou C."/>
            <person name="Miki D."/>
            <person name="Li D."/>
            <person name="Tang Q."/>
            <person name="Xiao L."/>
            <person name="Rajput S."/>
            <person name="Deng P."/>
            <person name="Jia W."/>
            <person name="Huang R."/>
            <person name="Zhang M."/>
            <person name="Sun Y."/>
            <person name="Hu J."/>
            <person name="Fu X."/>
            <person name="Schnable P.S."/>
            <person name="Li F."/>
            <person name="Zhang H."/>
            <person name="Feng B."/>
            <person name="Zhu X."/>
            <person name="Liu R."/>
            <person name="Schnable J.C."/>
            <person name="Zhu J.-K."/>
            <person name="Zhang H."/>
        </authorList>
    </citation>
    <scope>NUCLEOTIDE SEQUENCE [LARGE SCALE GENOMIC DNA]</scope>
</reference>
<keyword evidence="11 17" id="KW-0408">Iron</keyword>
<keyword evidence="23" id="KW-1185">Reference proteome</keyword>
<evidence type="ECO:0000256" key="3">
    <source>
        <dbReference type="ARBA" id="ARBA00006873"/>
    </source>
</evidence>
<dbReference type="PROSITE" id="PS50873">
    <property type="entry name" value="PEROXIDASE_4"/>
    <property type="match status" value="1"/>
</dbReference>
<dbReference type="GO" id="GO:0140825">
    <property type="term" value="F:lactoperoxidase activity"/>
    <property type="evidence" value="ECO:0007669"/>
    <property type="project" value="UniProtKB-EC"/>
</dbReference>
<evidence type="ECO:0000256" key="12">
    <source>
        <dbReference type="ARBA" id="ARBA00023157"/>
    </source>
</evidence>
<evidence type="ECO:0000313" key="23">
    <source>
        <dbReference type="Proteomes" id="UP000275267"/>
    </source>
</evidence>
<dbReference type="PROSITE" id="PS00435">
    <property type="entry name" value="PEROXIDASE_1"/>
    <property type="match status" value="1"/>
</dbReference>
<name>A0A3L6S1S2_PANMI</name>
<gene>
    <name evidence="22" type="ORF">C2845_PM09G22690</name>
</gene>
<comment type="similarity">
    <text evidence="20">Belongs to the peroxidase family. Classical plant (class III) peroxidase subfamily.</text>
</comment>
<feature type="active site" description="Proton acceptor" evidence="15">
    <location>
        <position position="68"/>
    </location>
</feature>
<dbReference type="AlphaFoldDB" id="A0A3L6S1S2"/>
<feature type="binding site" evidence="17">
    <location>
        <position position="72"/>
    </location>
    <ligand>
        <name>Ca(2+)</name>
        <dbReference type="ChEBI" id="CHEBI:29108"/>
        <label>1</label>
    </ligand>
</feature>
<evidence type="ECO:0000256" key="8">
    <source>
        <dbReference type="ARBA" id="ARBA00022723"/>
    </source>
</evidence>
<evidence type="ECO:0000256" key="15">
    <source>
        <dbReference type="PIRSR" id="PIRSR600823-1"/>
    </source>
</evidence>
<evidence type="ECO:0000256" key="1">
    <source>
        <dbReference type="ARBA" id="ARBA00000189"/>
    </source>
</evidence>
<dbReference type="Gene3D" id="1.10.420.10">
    <property type="entry name" value="Peroxidase, domain 2"/>
    <property type="match status" value="1"/>
</dbReference>
<feature type="binding site" evidence="17">
    <location>
        <position position="89"/>
    </location>
    <ligand>
        <name>Ca(2+)</name>
        <dbReference type="ChEBI" id="CHEBI:29108"/>
        <label>1</label>
    </ligand>
</feature>
<dbReference type="InterPro" id="IPR002016">
    <property type="entry name" value="Haem_peroxidase"/>
</dbReference>
<dbReference type="GO" id="GO:0006979">
    <property type="term" value="P:response to oxidative stress"/>
    <property type="evidence" value="ECO:0007669"/>
    <property type="project" value="UniProtKB-UniRule"/>
</dbReference>
<feature type="chain" id="PRO_5017854229" description="Peroxidase" evidence="20">
    <location>
        <begin position="27"/>
        <end position="342"/>
    </location>
</feature>
<dbReference type="PRINTS" id="PR00458">
    <property type="entry name" value="PEROXIDASE"/>
</dbReference>
<organism evidence="22 23">
    <name type="scientific">Panicum miliaceum</name>
    <name type="common">Proso millet</name>
    <name type="synonym">Broomcorn millet</name>
    <dbReference type="NCBI Taxonomy" id="4540"/>
    <lineage>
        <taxon>Eukaryota</taxon>
        <taxon>Viridiplantae</taxon>
        <taxon>Streptophyta</taxon>
        <taxon>Embryophyta</taxon>
        <taxon>Tracheophyta</taxon>
        <taxon>Spermatophyta</taxon>
        <taxon>Magnoliopsida</taxon>
        <taxon>Liliopsida</taxon>
        <taxon>Poales</taxon>
        <taxon>Poaceae</taxon>
        <taxon>PACMAD clade</taxon>
        <taxon>Panicoideae</taxon>
        <taxon>Panicodae</taxon>
        <taxon>Paniceae</taxon>
        <taxon>Panicinae</taxon>
        <taxon>Panicum</taxon>
        <taxon>Panicum sect. Panicum</taxon>
    </lineage>
</organism>
<evidence type="ECO:0000256" key="13">
    <source>
        <dbReference type="ARBA" id="ARBA00023180"/>
    </source>
</evidence>
<feature type="disulfide bond" evidence="19">
    <location>
        <begin position="37"/>
        <end position="119"/>
    </location>
</feature>
<accession>A0A3L6S1S2</accession>
<comment type="subcellular location">
    <subcellularLocation>
        <location evidence="2 20">Secreted</location>
    </subcellularLocation>
</comment>
<evidence type="ECO:0000256" key="17">
    <source>
        <dbReference type="PIRSR" id="PIRSR600823-3"/>
    </source>
</evidence>
<feature type="disulfide bond" evidence="19">
    <location>
        <begin position="125"/>
        <end position="338"/>
    </location>
</feature>
<feature type="binding site" evidence="17">
    <location>
        <position position="74"/>
    </location>
    <ligand>
        <name>Ca(2+)</name>
        <dbReference type="ChEBI" id="CHEBI:29108"/>
        <label>1</label>
    </ligand>
</feature>
<dbReference type="PROSITE" id="PS00436">
    <property type="entry name" value="PEROXIDASE_2"/>
    <property type="match status" value="1"/>
</dbReference>